<evidence type="ECO:0000313" key="3">
    <source>
        <dbReference type="Proteomes" id="UP000193404"/>
    </source>
</evidence>
<dbReference type="OrthoDB" id="25654at2157"/>
<dbReference type="GO" id="GO:0006355">
    <property type="term" value="P:regulation of DNA-templated transcription"/>
    <property type="evidence" value="ECO:0007669"/>
    <property type="project" value="InterPro"/>
</dbReference>
<sequence length="71" mass="8215">MEIIKKDKDGSYEIELEETLTISFKIEEELLNQIDEAVKTLGYGNRSDLIRDAISEYMVFLDKNSQDLGKK</sequence>
<dbReference type="Gene3D" id="1.10.1220.10">
    <property type="entry name" value="Met repressor-like"/>
    <property type="match status" value="1"/>
</dbReference>
<evidence type="ECO:0000313" key="2">
    <source>
        <dbReference type="EMBL" id="ARM77015.1"/>
    </source>
</evidence>
<reference evidence="2 3" key="1">
    <citation type="submission" date="2017-03" db="EMBL/GenBank/DDBJ databases">
        <title>Sulfur activation and transportation mechanism of thermophilic Archaea Acidianus manzaensis YN-25.</title>
        <authorList>
            <person name="Ma Y."/>
            <person name="Yang Y."/>
            <person name="Xia J."/>
        </authorList>
    </citation>
    <scope>NUCLEOTIDE SEQUENCE [LARGE SCALE GENOMIC DNA]</scope>
    <source>
        <strain evidence="2 3">YN-25</strain>
    </source>
</reference>
<evidence type="ECO:0000259" key="1">
    <source>
        <dbReference type="Pfam" id="PF01402"/>
    </source>
</evidence>
<dbReference type="CDD" id="cd22231">
    <property type="entry name" value="RHH_NikR_HicB-like"/>
    <property type="match status" value="1"/>
</dbReference>
<dbReference type="KEGG" id="aman:B6F84_01820"/>
<dbReference type="GeneID" id="41589617"/>
<dbReference type="SUPFAM" id="SSF47598">
    <property type="entry name" value="Ribbon-helix-helix"/>
    <property type="match status" value="1"/>
</dbReference>
<dbReference type="RefSeq" id="WP_148690640.1">
    <property type="nucleotide sequence ID" value="NZ_CP020477.1"/>
</dbReference>
<name>A0A1W6K3F8_9CREN</name>
<dbReference type="AlphaFoldDB" id="A0A1W6K3F8"/>
<dbReference type="InterPro" id="IPR013321">
    <property type="entry name" value="Arc_rbn_hlx_hlx"/>
</dbReference>
<dbReference type="STRING" id="282676.B6F84_01820"/>
<dbReference type="InterPro" id="IPR002145">
    <property type="entry name" value="CopG"/>
</dbReference>
<organism evidence="2 3">
    <name type="scientific">Acidianus manzaensis</name>
    <dbReference type="NCBI Taxonomy" id="282676"/>
    <lineage>
        <taxon>Archaea</taxon>
        <taxon>Thermoproteota</taxon>
        <taxon>Thermoprotei</taxon>
        <taxon>Sulfolobales</taxon>
        <taxon>Sulfolobaceae</taxon>
        <taxon>Acidianus</taxon>
    </lineage>
</organism>
<dbReference type="InterPro" id="IPR010985">
    <property type="entry name" value="Ribbon_hlx_hlx"/>
</dbReference>
<feature type="domain" description="Ribbon-helix-helix protein CopG" evidence="1">
    <location>
        <begin position="22"/>
        <end position="57"/>
    </location>
</feature>
<dbReference type="Proteomes" id="UP000193404">
    <property type="component" value="Chromosome"/>
</dbReference>
<gene>
    <name evidence="2" type="ORF">B6F84_01820</name>
</gene>
<proteinExistence type="predicted"/>
<keyword evidence="3" id="KW-1185">Reference proteome</keyword>
<dbReference type="Pfam" id="PF01402">
    <property type="entry name" value="RHH_1"/>
    <property type="match status" value="1"/>
</dbReference>
<accession>A0A1W6K3F8</accession>
<dbReference type="EMBL" id="CP020477">
    <property type="protein sequence ID" value="ARM77015.1"/>
    <property type="molecule type" value="Genomic_DNA"/>
</dbReference>
<protein>
    <submittedName>
        <fullName evidence="2">CopG family transcriptional regulator</fullName>
    </submittedName>
</protein>